<feature type="chain" id="PRO_5044831365" evidence="4">
    <location>
        <begin position="21"/>
        <end position="281"/>
    </location>
</feature>
<dbReference type="SUPFAM" id="SSF52058">
    <property type="entry name" value="L domain-like"/>
    <property type="match status" value="1"/>
</dbReference>
<gene>
    <name evidence="5" type="ORF">BaRGS_00032611</name>
</gene>
<sequence length="281" mass="30773">MYVYLASVLTVLLVASPAKPCPLTSPCFCNEMTGVISCSHRNLTEIPHITPSDTVYTRLILNGNLLTQIPSDAFAGLHVSQIQVRQNPQLTLVRSGAFRSLPDLQDLILDKNGIVTIETEAFTDLPQLRRLWLSGNSIKSLDNATFVNLPSLVDLSLDKNAITRIENEAVVNSSNVQRFDVSNNSLTSLDHRVICGWEGLHILNLSHNPLECDCSLSWVQVWRQGHVIGSNVRREVVGTCRDGDSGGEAGLYVHVFRDCQVIAHFGVCDGDTDSAVIQPVG</sequence>
<dbReference type="Pfam" id="PF13855">
    <property type="entry name" value="LRR_8"/>
    <property type="match status" value="1"/>
</dbReference>
<name>A0ABD0JMW8_9CAEN</name>
<reference evidence="5 6" key="1">
    <citation type="journal article" date="2023" name="Sci. Data">
        <title>Genome assembly of the Korean intertidal mud-creeper Batillaria attramentaria.</title>
        <authorList>
            <person name="Patra A.K."/>
            <person name="Ho P.T."/>
            <person name="Jun S."/>
            <person name="Lee S.J."/>
            <person name="Kim Y."/>
            <person name="Won Y.J."/>
        </authorList>
    </citation>
    <scope>NUCLEOTIDE SEQUENCE [LARGE SCALE GENOMIC DNA]</scope>
    <source>
        <strain evidence="5">Wonlab-2016</strain>
    </source>
</reference>
<evidence type="ECO:0000313" key="6">
    <source>
        <dbReference type="Proteomes" id="UP001519460"/>
    </source>
</evidence>
<organism evidence="5 6">
    <name type="scientific">Batillaria attramentaria</name>
    <dbReference type="NCBI Taxonomy" id="370345"/>
    <lineage>
        <taxon>Eukaryota</taxon>
        <taxon>Metazoa</taxon>
        <taxon>Spiralia</taxon>
        <taxon>Lophotrochozoa</taxon>
        <taxon>Mollusca</taxon>
        <taxon>Gastropoda</taxon>
        <taxon>Caenogastropoda</taxon>
        <taxon>Sorbeoconcha</taxon>
        <taxon>Cerithioidea</taxon>
        <taxon>Batillariidae</taxon>
        <taxon>Batillaria</taxon>
    </lineage>
</organism>
<dbReference type="InterPro" id="IPR032675">
    <property type="entry name" value="LRR_dom_sf"/>
</dbReference>
<dbReference type="Gene3D" id="3.80.10.10">
    <property type="entry name" value="Ribonuclease Inhibitor"/>
    <property type="match status" value="1"/>
</dbReference>
<keyword evidence="3" id="KW-0677">Repeat</keyword>
<evidence type="ECO:0000313" key="5">
    <source>
        <dbReference type="EMBL" id="KAK7476118.1"/>
    </source>
</evidence>
<evidence type="ECO:0000256" key="4">
    <source>
        <dbReference type="SAM" id="SignalP"/>
    </source>
</evidence>
<dbReference type="SMART" id="SM00369">
    <property type="entry name" value="LRR_TYP"/>
    <property type="match status" value="5"/>
</dbReference>
<protein>
    <submittedName>
        <fullName evidence="5">Uncharacterized protein</fullName>
    </submittedName>
</protein>
<dbReference type="PANTHER" id="PTHR24369:SF210">
    <property type="entry name" value="CHAOPTIN-RELATED"/>
    <property type="match status" value="1"/>
</dbReference>
<keyword evidence="1" id="KW-0433">Leucine-rich repeat</keyword>
<dbReference type="PROSITE" id="PS51450">
    <property type="entry name" value="LRR"/>
    <property type="match status" value="1"/>
</dbReference>
<dbReference type="EMBL" id="JACVVK020000384">
    <property type="protein sequence ID" value="KAK7476118.1"/>
    <property type="molecule type" value="Genomic_DNA"/>
</dbReference>
<dbReference type="FunFam" id="3.80.10.10:FF:000732">
    <property type="entry name" value="GD11101"/>
    <property type="match status" value="1"/>
</dbReference>
<dbReference type="PANTHER" id="PTHR24369">
    <property type="entry name" value="ANTIGEN BSP, PUTATIVE-RELATED"/>
    <property type="match status" value="1"/>
</dbReference>
<accession>A0ABD0JMW8</accession>
<feature type="signal peptide" evidence="4">
    <location>
        <begin position="1"/>
        <end position="20"/>
    </location>
</feature>
<keyword evidence="6" id="KW-1185">Reference proteome</keyword>
<evidence type="ECO:0000256" key="2">
    <source>
        <dbReference type="ARBA" id="ARBA00022729"/>
    </source>
</evidence>
<evidence type="ECO:0000256" key="3">
    <source>
        <dbReference type="ARBA" id="ARBA00022737"/>
    </source>
</evidence>
<dbReference type="InterPro" id="IPR003591">
    <property type="entry name" value="Leu-rich_rpt_typical-subtyp"/>
</dbReference>
<proteinExistence type="predicted"/>
<keyword evidence="2 4" id="KW-0732">Signal</keyword>
<dbReference type="AlphaFoldDB" id="A0ABD0JMW8"/>
<dbReference type="InterPro" id="IPR050541">
    <property type="entry name" value="LRR_TM_domain-containing"/>
</dbReference>
<dbReference type="InterPro" id="IPR001611">
    <property type="entry name" value="Leu-rich_rpt"/>
</dbReference>
<comment type="caution">
    <text evidence="5">The sequence shown here is derived from an EMBL/GenBank/DDBJ whole genome shotgun (WGS) entry which is preliminary data.</text>
</comment>
<dbReference type="Proteomes" id="UP001519460">
    <property type="component" value="Unassembled WGS sequence"/>
</dbReference>
<evidence type="ECO:0000256" key="1">
    <source>
        <dbReference type="ARBA" id="ARBA00022614"/>
    </source>
</evidence>